<dbReference type="Pfam" id="PF00078">
    <property type="entry name" value="RVT_1"/>
    <property type="match status" value="1"/>
</dbReference>
<dbReference type="PANTHER" id="PTHR33332">
    <property type="entry name" value="REVERSE TRANSCRIPTASE DOMAIN-CONTAINING PROTEIN"/>
    <property type="match status" value="1"/>
</dbReference>
<accession>A0A8C2ESK2</accession>
<evidence type="ECO:0000259" key="1">
    <source>
        <dbReference type="PROSITE" id="PS50878"/>
    </source>
</evidence>
<dbReference type="PROSITE" id="PS50878">
    <property type="entry name" value="RT_POL"/>
    <property type="match status" value="1"/>
</dbReference>
<proteinExistence type="predicted"/>
<dbReference type="InterPro" id="IPR000477">
    <property type="entry name" value="RT_dom"/>
</dbReference>
<sequence>KVLTLLRWLRSEISSVTTGIPQGSVLGPLLFNIYLSPLGHLLRSLGLHYHLYADNMQIYIHSKPHECLTLLIIINIINNFLCLNGGKTESIMPHFTVCEKNTIYIFIILMNSRDFAQAFIFWCSVATDLLVLSFSCRTLYVIVVGLLI</sequence>
<dbReference type="AlphaFoldDB" id="A0A8C2ESK2"/>
<evidence type="ECO:0000313" key="2">
    <source>
        <dbReference type="Ensembl" id="ENSCCRP00020046088.1"/>
    </source>
</evidence>
<feature type="domain" description="Reverse transcriptase" evidence="1">
    <location>
        <begin position="1"/>
        <end position="109"/>
    </location>
</feature>
<dbReference type="Ensembl" id="ENSCCRT00020050269.1">
    <property type="protein sequence ID" value="ENSCCRP00020046088.1"/>
    <property type="gene ID" value="ENSCCRG00020020524.1"/>
</dbReference>
<evidence type="ECO:0000313" key="3">
    <source>
        <dbReference type="Proteomes" id="UP000694701"/>
    </source>
</evidence>
<name>A0A8C2ESK2_CYPCA</name>
<reference evidence="2" key="1">
    <citation type="submission" date="2025-08" db="UniProtKB">
        <authorList>
            <consortium name="Ensembl"/>
        </authorList>
    </citation>
    <scope>IDENTIFICATION</scope>
</reference>
<dbReference type="Proteomes" id="UP000694701">
    <property type="component" value="Unplaced"/>
</dbReference>
<organism evidence="2 3">
    <name type="scientific">Cyprinus carpio</name>
    <name type="common">Common carp</name>
    <dbReference type="NCBI Taxonomy" id="7962"/>
    <lineage>
        <taxon>Eukaryota</taxon>
        <taxon>Metazoa</taxon>
        <taxon>Chordata</taxon>
        <taxon>Craniata</taxon>
        <taxon>Vertebrata</taxon>
        <taxon>Euteleostomi</taxon>
        <taxon>Actinopterygii</taxon>
        <taxon>Neopterygii</taxon>
        <taxon>Teleostei</taxon>
        <taxon>Ostariophysi</taxon>
        <taxon>Cypriniformes</taxon>
        <taxon>Cyprinidae</taxon>
        <taxon>Cyprininae</taxon>
        <taxon>Cyprinus</taxon>
    </lineage>
</organism>
<protein>
    <recommendedName>
        <fullName evidence="1">Reverse transcriptase domain-containing protein</fullName>
    </recommendedName>
</protein>